<feature type="transmembrane region" description="Helical" evidence="5">
    <location>
        <begin position="390"/>
        <end position="409"/>
    </location>
</feature>
<keyword evidence="9" id="KW-1185">Reference proteome</keyword>
<feature type="transmembrane region" description="Helical" evidence="5">
    <location>
        <begin position="331"/>
        <end position="347"/>
    </location>
</feature>
<keyword evidence="2 5" id="KW-0812">Transmembrane</keyword>
<dbReference type="Pfam" id="PF00083">
    <property type="entry name" value="Sugar_tr"/>
    <property type="match status" value="1"/>
</dbReference>
<reference evidence="8 9" key="1">
    <citation type="submission" date="2019-09" db="EMBL/GenBank/DDBJ databases">
        <title>Bird 10,000 Genomes (B10K) Project - Family phase.</title>
        <authorList>
            <person name="Zhang G."/>
        </authorList>
    </citation>
    <scope>NUCLEOTIDE SEQUENCE [LARGE SCALE GENOMIC DNA]</scope>
    <source>
        <strain evidence="8">B10K-DU-012-37</strain>
    </source>
</reference>
<dbReference type="InterPro" id="IPR005828">
    <property type="entry name" value="MFS_sugar_transport-like"/>
</dbReference>
<dbReference type="SUPFAM" id="SSF103473">
    <property type="entry name" value="MFS general substrate transporter"/>
    <property type="match status" value="1"/>
</dbReference>
<feature type="domain" description="Major facilitator superfamily (MFS) profile" evidence="7">
    <location>
        <begin position="1"/>
        <end position="443"/>
    </location>
</feature>
<dbReference type="AlphaFoldDB" id="A0A7K6AH09"/>
<evidence type="ECO:0000313" key="8">
    <source>
        <dbReference type="EMBL" id="NWU89322.1"/>
    </source>
</evidence>
<evidence type="ECO:0000313" key="9">
    <source>
        <dbReference type="Proteomes" id="UP000544127"/>
    </source>
</evidence>
<feature type="non-terminal residue" evidence="8">
    <location>
        <position position="1"/>
    </location>
</feature>
<comment type="caution">
    <text evidence="8">The sequence shown here is derived from an EMBL/GenBank/DDBJ whole genome shotgun (WGS) entry which is preliminary data.</text>
</comment>
<dbReference type="Proteomes" id="UP000544127">
    <property type="component" value="Unassembled WGS sequence"/>
</dbReference>
<dbReference type="PROSITE" id="PS50850">
    <property type="entry name" value="MFS"/>
    <property type="match status" value="1"/>
</dbReference>
<sequence>IVLTFKVYVACQSMLIVLVGAVPKYRIDQERTPASRAELAKHIRSVDNFTSIVTEASTSWYLIEEDAYKVSLTSSLFFAGLLIGNITFGPLSDKLGRKPVYISGLFFDVIFGYVTALAPNYDVFAVSRFIVGIVNGGTALVSFVLTQEYVGKTFWSFTGSLTNLTFAFGIAVYALLGYCVREWRYLAVVSNTPGLFFLLLSFLLPESPRWLYSQGKIAEAEYVLQYIALGNGKERLNIKLKPSAGALRKDESASGILNLVKHPVLRWRTIILMYIWYVCSFVYYGLTLNAGELRGNLYLNVALSGLVEVPAFPLCMFFIEKSWSGRRKTMTCFLIFAGFACIFTSFLQRNAGLPLSSTSLALCGKMMVSAAFNILYIYTSELYPTVLRNAGLGVCCMSCRFGGVLAPFVPSMKTLSPSVPFVVFGIGGLSAGFLTLLLPETINRPIAESIEDLQSPKYKVLKKKEAE</sequence>
<dbReference type="Gene3D" id="1.20.1250.20">
    <property type="entry name" value="MFS general substrate transporter like domains"/>
    <property type="match status" value="1"/>
</dbReference>
<feature type="signal peptide" evidence="6">
    <location>
        <begin position="1"/>
        <end position="21"/>
    </location>
</feature>
<accession>A0A7K6AH09</accession>
<feature type="transmembrane region" description="Helical" evidence="5">
    <location>
        <begin position="183"/>
        <end position="204"/>
    </location>
</feature>
<name>A0A7K6AH09_UPUEP</name>
<dbReference type="GO" id="GO:0016020">
    <property type="term" value="C:membrane"/>
    <property type="evidence" value="ECO:0007669"/>
    <property type="project" value="UniProtKB-SubCell"/>
</dbReference>
<keyword evidence="4 5" id="KW-0472">Membrane</keyword>
<gene>
    <name evidence="8" type="primary">Slc22a15b</name>
    <name evidence="8" type="ORF">UPUEPO_R08280</name>
</gene>
<feature type="transmembrane region" description="Helical" evidence="5">
    <location>
        <begin position="298"/>
        <end position="319"/>
    </location>
</feature>
<evidence type="ECO:0000256" key="3">
    <source>
        <dbReference type="ARBA" id="ARBA00022989"/>
    </source>
</evidence>
<dbReference type="InterPro" id="IPR020846">
    <property type="entry name" value="MFS_dom"/>
</dbReference>
<evidence type="ECO:0000256" key="6">
    <source>
        <dbReference type="SAM" id="SignalP"/>
    </source>
</evidence>
<evidence type="ECO:0000256" key="4">
    <source>
        <dbReference type="ARBA" id="ARBA00023136"/>
    </source>
</evidence>
<feature type="transmembrane region" description="Helical" evidence="5">
    <location>
        <begin position="67"/>
        <end position="88"/>
    </location>
</feature>
<dbReference type="InterPro" id="IPR036259">
    <property type="entry name" value="MFS_trans_sf"/>
</dbReference>
<feature type="non-terminal residue" evidence="8">
    <location>
        <position position="467"/>
    </location>
</feature>
<dbReference type="PANTHER" id="PTHR24064">
    <property type="entry name" value="SOLUTE CARRIER FAMILY 22 MEMBER"/>
    <property type="match status" value="1"/>
</dbReference>
<organism evidence="8 9">
    <name type="scientific">Upupa epops</name>
    <name type="common">Eurasian hoopoe</name>
    <dbReference type="NCBI Taxonomy" id="57439"/>
    <lineage>
        <taxon>Eukaryota</taxon>
        <taxon>Metazoa</taxon>
        <taxon>Chordata</taxon>
        <taxon>Craniata</taxon>
        <taxon>Vertebrata</taxon>
        <taxon>Euteleostomi</taxon>
        <taxon>Archelosauria</taxon>
        <taxon>Archosauria</taxon>
        <taxon>Dinosauria</taxon>
        <taxon>Saurischia</taxon>
        <taxon>Theropoda</taxon>
        <taxon>Coelurosauria</taxon>
        <taxon>Aves</taxon>
        <taxon>Neognathae</taxon>
        <taxon>Neoaves</taxon>
        <taxon>Telluraves</taxon>
        <taxon>Coraciimorphae</taxon>
        <taxon>Bucerotiformes</taxon>
        <taxon>Upupidae</taxon>
        <taxon>Upupa</taxon>
    </lineage>
</organism>
<dbReference type="OrthoDB" id="5296287at2759"/>
<feature type="transmembrane region" description="Helical" evidence="5">
    <location>
        <begin position="421"/>
        <end position="438"/>
    </location>
</feature>
<evidence type="ECO:0000259" key="7">
    <source>
        <dbReference type="PROSITE" id="PS50850"/>
    </source>
</evidence>
<dbReference type="EMBL" id="VZRI01001065">
    <property type="protein sequence ID" value="NWU89322.1"/>
    <property type="molecule type" value="Genomic_DNA"/>
</dbReference>
<feature type="transmembrane region" description="Helical" evidence="5">
    <location>
        <begin position="359"/>
        <end position="378"/>
    </location>
</feature>
<feature type="transmembrane region" description="Helical" evidence="5">
    <location>
        <begin position="157"/>
        <end position="177"/>
    </location>
</feature>
<comment type="subcellular location">
    <subcellularLocation>
        <location evidence="1">Membrane</location>
        <topology evidence="1">Multi-pass membrane protein</topology>
    </subcellularLocation>
</comment>
<dbReference type="GO" id="GO:0022857">
    <property type="term" value="F:transmembrane transporter activity"/>
    <property type="evidence" value="ECO:0007669"/>
    <property type="project" value="InterPro"/>
</dbReference>
<feature type="transmembrane region" description="Helical" evidence="5">
    <location>
        <begin position="100"/>
        <end position="119"/>
    </location>
</feature>
<evidence type="ECO:0000256" key="5">
    <source>
        <dbReference type="SAM" id="Phobius"/>
    </source>
</evidence>
<evidence type="ECO:0000256" key="2">
    <source>
        <dbReference type="ARBA" id="ARBA00022692"/>
    </source>
</evidence>
<feature type="transmembrane region" description="Helical" evidence="5">
    <location>
        <begin position="125"/>
        <end position="145"/>
    </location>
</feature>
<keyword evidence="6" id="KW-0732">Signal</keyword>
<protein>
    <submittedName>
        <fullName evidence="8">S22FL protein</fullName>
    </submittedName>
</protein>
<feature type="chain" id="PRO_5029469931" evidence="6">
    <location>
        <begin position="22"/>
        <end position="467"/>
    </location>
</feature>
<feature type="transmembrane region" description="Helical" evidence="5">
    <location>
        <begin position="267"/>
        <end position="286"/>
    </location>
</feature>
<evidence type="ECO:0000256" key="1">
    <source>
        <dbReference type="ARBA" id="ARBA00004141"/>
    </source>
</evidence>
<proteinExistence type="predicted"/>
<keyword evidence="3 5" id="KW-1133">Transmembrane helix</keyword>